<dbReference type="SUPFAM" id="SSF51182">
    <property type="entry name" value="RmlC-like cupins"/>
    <property type="match status" value="1"/>
</dbReference>
<dbReference type="InterPro" id="IPR050179">
    <property type="entry name" value="Trans_hexapeptide_repeat"/>
</dbReference>
<dbReference type="Gene3D" id="2.160.10.10">
    <property type="entry name" value="Hexapeptide repeat proteins"/>
    <property type="match status" value="2"/>
</dbReference>
<dbReference type="RefSeq" id="WP_375734456.1">
    <property type="nucleotide sequence ID" value="NZ_JBCGDC010000033.1"/>
</dbReference>
<protein>
    <submittedName>
        <fullName evidence="2">WxcM-like domain-containing protein</fullName>
    </submittedName>
</protein>
<feature type="domain" description="Sugar 3,4-ketoisomerase QdtA cupin" evidence="1">
    <location>
        <begin position="122"/>
        <end position="245"/>
    </location>
</feature>
<dbReference type="InterPro" id="IPR011051">
    <property type="entry name" value="RmlC_Cupin_sf"/>
</dbReference>
<reference evidence="2 3" key="1">
    <citation type="submission" date="2024-04" db="EMBL/GenBank/DDBJ databases">
        <title>Polymorphospora sp. isolated from Baiyangdian Lake in Xiong'an New Area.</title>
        <authorList>
            <person name="Zhang X."/>
            <person name="Liu J."/>
        </authorList>
    </citation>
    <scope>NUCLEOTIDE SEQUENCE [LARGE SCALE GENOMIC DNA]</scope>
    <source>
        <strain evidence="2 3">2-325</strain>
    </source>
</reference>
<dbReference type="SUPFAM" id="SSF51161">
    <property type="entry name" value="Trimeric LpxA-like enzymes"/>
    <property type="match status" value="1"/>
</dbReference>
<proteinExistence type="predicted"/>
<dbReference type="Gene3D" id="2.60.120.10">
    <property type="entry name" value="Jelly Rolls"/>
    <property type="match status" value="1"/>
</dbReference>
<dbReference type="Pfam" id="PF05523">
    <property type="entry name" value="FdtA"/>
    <property type="match status" value="1"/>
</dbReference>
<dbReference type="InterPro" id="IPR011004">
    <property type="entry name" value="Trimer_LpxA-like_sf"/>
</dbReference>
<dbReference type="InterPro" id="IPR014710">
    <property type="entry name" value="RmlC-like_jellyroll"/>
</dbReference>
<accession>A0ABV5CQZ7</accession>
<comment type="caution">
    <text evidence="2">The sequence shown here is derived from an EMBL/GenBank/DDBJ whole genome shotgun (WGS) entry which is preliminary data.</text>
</comment>
<evidence type="ECO:0000313" key="3">
    <source>
        <dbReference type="Proteomes" id="UP001582793"/>
    </source>
</evidence>
<evidence type="ECO:0000259" key="1">
    <source>
        <dbReference type="Pfam" id="PF05523"/>
    </source>
</evidence>
<name>A0ABV5CQZ7_9ACTN</name>
<dbReference type="CDD" id="cd20292">
    <property type="entry name" value="cupin_QdtA-like"/>
    <property type="match status" value="1"/>
</dbReference>
<dbReference type="PANTHER" id="PTHR43300">
    <property type="entry name" value="ACETYLTRANSFERASE"/>
    <property type="match status" value="1"/>
</dbReference>
<dbReference type="InterPro" id="IPR008894">
    <property type="entry name" value="QdtA_cupin_dom"/>
</dbReference>
<sequence>MTITGSARVDATAVLGRGVTLGAHVRIGPYAEIGAGTRVGDGAWIGPGARLGDGVTIAPGLRVGVDAAVRDAAVVRDHVPALAVVAGSPARVVSYAHNSVARLPGTAGPDGNTAPSPYLRLLPEVVEDRGALVVLDRGPDLPFEPRRCLLIHGVPPGGHRGDHAHRSLHEVLVCVHGRCLVLLDDGRGRREVVPLTRPGLAALVPPRTWTAQYDHSADAVLMVLSSAAFDPDEHVEDYGEFRNLVGAA</sequence>
<dbReference type="EMBL" id="JBCGDC010000033">
    <property type="protein sequence ID" value="MFB6394241.1"/>
    <property type="molecule type" value="Genomic_DNA"/>
</dbReference>
<dbReference type="Proteomes" id="UP001582793">
    <property type="component" value="Unassembled WGS sequence"/>
</dbReference>
<organism evidence="2 3">
    <name type="scientific">Polymorphospora lycopeni</name>
    <dbReference type="NCBI Taxonomy" id="3140240"/>
    <lineage>
        <taxon>Bacteria</taxon>
        <taxon>Bacillati</taxon>
        <taxon>Actinomycetota</taxon>
        <taxon>Actinomycetes</taxon>
        <taxon>Micromonosporales</taxon>
        <taxon>Micromonosporaceae</taxon>
        <taxon>Polymorphospora</taxon>
    </lineage>
</organism>
<gene>
    <name evidence="2" type="ORF">AAFH96_14140</name>
</gene>
<evidence type="ECO:0000313" key="2">
    <source>
        <dbReference type="EMBL" id="MFB6394241.1"/>
    </source>
</evidence>
<keyword evidence="3" id="KW-1185">Reference proteome</keyword>